<dbReference type="SUPFAM" id="SSF47413">
    <property type="entry name" value="lambda repressor-like DNA-binding domains"/>
    <property type="match status" value="1"/>
</dbReference>
<evidence type="ECO:0000313" key="2">
    <source>
        <dbReference type="EMBL" id="RGD62500.1"/>
    </source>
</evidence>
<reference evidence="2 3" key="1">
    <citation type="submission" date="2018-08" db="EMBL/GenBank/DDBJ databases">
        <title>Diversity &amp; Physiological Properties of Lignin-Decomposing Actinobacteria from Soil.</title>
        <authorList>
            <person name="Roh S.G."/>
            <person name="Kim S.B."/>
        </authorList>
    </citation>
    <scope>NUCLEOTIDE SEQUENCE [LARGE SCALE GENOMIC DNA]</scope>
    <source>
        <strain evidence="2 3">MMS17-GH009</strain>
    </source>
</reference>
<sequence length="297" mass="32617">MDEEVVGVGTRPQAARAAASVGRRLSALRLDVRPRLTQVTVGKALGKSQDFVSRIEKGAQLPTDQQLRKMLDLYEVDQAIRLDLMAEIREARAAESEWWTKYVADLPRSLVKLIELEDVATKVSIASGGLIPWPFQTEKYMQGVDEFASAEVGAERLTTQHAVRVKRQEIVTRADRPVIVDALVSEAALRPHVGGPAAMREQLDRLIEMADLPNITVRVIPFGAGGAAASQVNLTIIDFPTPNDPGVATMDTGTGVAILDDPKEVRARRRRFDYLCGKAFSSTESLELIRSASKEFL</sequence>
<dbReference type="InterPro" id="IPR010982">
    <property type="entry name" value="Lambda_DNA-bd_dom_sf"/>
</dbReference>
<dbReference type="Pfam" id="PF19054">
    <property type="entry name" value="DUF5753"/>
    <property type="match status" value="1"/>
</dbReference>
<dbReference type="AlphaFoldDB" id="A0A373A4I7"/>
<dbReference type="Proteomes" id="UP000263377">
    <property type="component" value="Unassembled WGS sequence"/>
</dbReference>
<evidence type="ECO:0000259" key="1">
    <source>
        <dbReference type="PROSITE" id="PS50943"/>
    </source>
</evidence>
<dbReference type="InterPro" id="IPR043917">
    <property type="entry name" value="DUF5753"/>
</dbReference>
<evidence type="ECO:0000313" key="3">
    <source>
        <dbReference type="Proteomes" id="UP000263377"/>
    </source>
</evidence>
<dbReference type="CDD" id="cd00093">
    <property type="entry name" value="HTH_XRE"/>
    <property type="match status" value="1"/>
</dbReference>
<proteinExistence type="predicted"/>
<organism evidence="2 3">
    <name type="scientific">Kitasatospora xanthocidica</name>
    <dbReference type="NCBI Taxonomy" id="83382"/>
    <lineage>
        <taxon>Bacteria</taxon>
        <taxon>Bacillati</taxon>
        <taxon>Actinomycetota</taxon>
        <taxon>Actinomycetes</taxon>
        <taxon>Kitasatosporales</taxon>
        <taxon>Streptomycetaceae</taxon>
        <taxon>Kitasatospora</taxon>
    </lineage>
</organism>
<feature type="domain" description="HTH cro/C1-type" evidence="1">
    <location>
        <begin position="36"/>
        <end position="81"/>
    </location>
</feature>
<dbReference type="PROSITE" id="PS50943">
    <property type="entry name" value="HTH_CROC1"/>
    <property type="match status" value="1"/>
</dbReference>
<dbReference type="GO" id="GO:0003677">
    <property type="term" value="F:DNA binding"/>
    <property type="evidence" value="ECO:0007669"/>
    <property type="project" value="InterPro"/>
</dbReference>
<dbReference type="SMART" id="SM00530">
    <property type="entry name" value="HTH_XRE"/>
    <property type="match status" value="1"/>
</dbReference>
<accession>A0A373A4I7</accession>
<comment type="caution">
    <text evidence="2">The sequence shown here is derived from an EMBL/GenBank/DDBJ whole genome shotgun (WGS) entry which is preliminary data.</text>
</comment>
<name>A0A373A4I7_9ACTN</name>
<dbReference type="EMBL" id="QVIG01000001">
    <property type="protein sequence ID" value="RGD62500.1"/>
    <property type="molecule type" value="Genomic_DNA"/>
</dbReference>
<gene>
    <name evidence="2" type="ORF">DR950_36330</name>
</gene>
<dbReference type="InterPro" id="IPR001387">
    <property type="entry name" value="Cro/C1-type_HTH"/>
</dbReference>
<dbReference type="Pfam" id="PF13560">
    <property type="entry name" value="HTH_31"/>
    <property type="match status" value="1"/>
</dbReference>
<dbReference type="Gene3D" id="1.10.260.40">
    <property type="entry name" value="lambda repressor-like DNA-binding domains"/>
    <property type="match status" value="1"/>
</dbReference>
<protein>
    <submittedName>
        <fullName evidence="2">XRE family transcriptional regulator</fullName>
    </submittedName>
</protein>
<keyword evidence="3" id="KW-1185">Reference proteome</keyword>